<dbReference type="Gramene" id="KQK07776">
    <property type="protein sequence ID" value="KQK07776"/>
    <property type="gene ID" value="BRADI_2g37547v3"/>
</dbReference>
<dbReference type="PANTHER" id="PTHR13890:SF10">
    <property type="entry name" value="MAGNESIUM TRANSPORTER MRS2-C"/>
    <property type="match status" value="1"/>
</dbReference>
<dbReference type="ExpressionAtlas" id="A0A0Q3G8L3">
    <property type="expression patterns" value="baseline and differential"/>
</dbReference>
<organism evidence="3">
    <name type="scientific">Brachypodium distachyon</name>
    <name type="common">Purple false brome</name>
    <name type="synonym">Trachynia distachya</name>
    <dbReference type="NCBI Taxonomy" id="15368"/>
    <lineage>
        <taxon>Eukaryota</taxon>
        <taxon>Viridiplantae</taxon>
        <taxon>Streptophyta</taxon>
        <taxon>Embryophyta</taxon>
        <taxon>Tracheophyta</taxon>
        <taxon>Spermatophyta</taxon>
        <taxon>Magnoliopsida</taxon>
        <taxon>Liliopsida</taxon>
        <taxon>Poales</taxon>
        <taxon>Poaceae</taxon>
        <taxon>BOP clade</taxon>
        <taxon>Pooideae</taxon>
        <taxon>Stipodae</taxon>
        <taxon>Brachypodieae</taxon>
        <taxon>Brachypodium</taxon>
    </lineage>
</organism>
<dbReference type="InterPro" id="IPR039204">
    <property type="entry name" value="MRS2-like"/>
</dbReference>
<evidence type="ECO:0000256" key="2">
    <source>
        <dbReference type="SAM" id="Phobius"/>
    </source>
</evidence>
<protein>
    <recommendedName>
        <fullName evidence="6">Magnesium transporter</fullName>
    </recommendedName>
</protein>
<evidence type="ECO:0008006" key="6">
    <source>
        <dbReference type="Google" id="ProtNLM"/>
    </source>
</evidence>
<feature type="transmembrane region" description="Helical" evidence="2">
    <location>
        <begin position="204"/>
        <end position="222"/>
    </location>
</feature>
<keyword evidence="2" id="KW-1133">Transmembrane helix</keyword>
<gene>
    <name evidence="4" type="primary">LOC100825297</name>
    <name evidence="3" type="ORF">BRADI_2g37547v3</name>
</gene>
<evidence type="ECO:0000256" key="1">
    <source>
        <dbReference type="ARBA" id="ARBA00007535"/>
    </source>
</evidence>
<dbReference type="EnsemblPlants" id="KQK07776">
    <property type="protein sequence ID" value="KQK07776"/>
    <property type="gene ID" value="BRADI_2g37547v3"/>
</dbReference>
<dbReference type="Gene3D" id="2.40.128.330">
    <property type="match status" value="1"/>
</dbReference>
<reference evidence="4" key="3">
    <citation type="submission" date="2018-08" db="UniProtKB">
        <authorList>
            <consortium name="EnsemblPlants"/>
        </authorList>
    </citation>
    <scope>IDENTIFICATION</scope>
    <source>
        <strain evidence="4">cv. Bd21</strain>
    </source>
</reference>
<keyword evidence="2" id="KW-0472">Membrane</keyword>
<name>A0A0Q3G8L3_BRADI</name>
<comment type="similarity">
    <text evidence="1">Belongs to the CorA metal ion transporter (MIT) (TC 1.A.35.5) family.</text>
</comment>
<reference evidence="3" key="2">
    <citation type="submission" date="2017-06" db="EMBL/GenBank/DDBJ databases">
        <title>WGS assembly of Brachypodium distachyon.</title>
        <authorList>
            <consortium name="The International Brachypodium Initiative"/>
            <person name="Lucas S."/>
            <person name="Harmon-Smith M."/>
            <person name="Lail K."/>
            <person name="Tice H."/>
            <person name="Grimwood J."/>
            <person name="Bruce D."/>
            <person name="Barry K."/>
            <person name="Shu S."/>
            <person name="Lindquist E."/>
            <person name="Wang M."/>
            <person name="Pitluck S."/>
            <person name="Vogel J.P."/>
            <person name="Garvin D.F."/>
            <person name="Mockler T.C."/>
            <person name="Schmutz J."/>
            <person name="Rokhsar D."/>
            <person name="Bevan M.W."/>
        </authorList>
    </citation>
    <scope>NUCLEOTIDE SEQUENCE</scope>
    <source>
        <strain evidence="3">Bd21</strain>
    </source>
</reference>
<dbReference type="GO" id="GO:0015095">
    <property type="term" value="F:magnesium ion transmembrane transporter activity"/>
    <property type="evidence" value="ECO:0007669"/>
    <property type="project" value="UniProtKB-ARBA"/>
</dbReference>
<reference evidence="3 4" key="1">
    <citation type="journal article" date="2010" name="Nature">
        <title>Genome sequencing and analysis of the model grass Brachypodium distachyon.</title>
        <authorList>
            <consortium name="International Brachypodium Initiative"/>
        </authorList>
    </citation>
    <scope>NUCLEOTIDE SEQUENCE [LARGE SCALE GENOMIC DNA]</scope>
    <source>
        <strain evidence="3">Bd21</strain>
        <strain evidence="4">cv. Bd21</strain>
    </source>
</reference>
<accession>A0A0Q3G8L3</accession>
<dbReference type="OrthoDB" id="10251508at2759"/>
<sequence length="228" mass="24832">MEGGGGRSGVVVDIDAAVDDDGGSRTRPWVRVDAETGESEEMELSKQAVMRRMGVPARDLRALDPLLGYTASILARGYAIVCNLEQIRCIISSEEALVMRVQGDQGDDDAAARYADELKRRLAAGRHAAAGMPFELIAFGVALECISSVFKSEDVLRNQLLKFELLLGSAGFVVGMFGVVPGVFGMDFEGVTLYKVPHAFEETIGITGACSLLMFGCFMWYLKRRLFF</sequence>
<proteinExistence type="inferred from homology"/>
<dbReference type="Pfam" id="PF22099">
    <property type="entry name" value="MRS2-like"/>
    <property type="match status" value="1"/>
</dbReference>
<keyword evidence="5" id="KW-1185">Reference proteome</keyword>
<dbReference type="EMBL" id="CM000881">
    <property type="protein sequence ID" value="KQK07776.1"/>
    <property type="molecule type" value="Genomic_DNA"/>
</dbReference>
<feature type="transmembrane region" description="Helical" evidence="2">
    <location>
        <begin position="165"/>
        <end position="184"/>
    </location>
</feature>
<dbReference type="Proteomes" id="UP000008810">
    <property type="component" value="Chromosome 2"/>
</dbReference>
<evidence type="ECO:0000313" key="5">
    <source>
        <dbReference type="Proteomes" id="UP000008810"/>
    </source>
</evidence>
<keyword evidence="2" id="KW-0812">Transmembrane</keyword>
<evidence type="ECO:0000313" key="4">
    <source>
        <dbReference type="EnsemblPlants" id="KQK07776"/>
    </source>
</evidence>
<dbReference type="AlphaFoldDB" id="A0A0Q3G8L3"/>
<dbReference type="PANTHER" id="PTHR13890">
    <property type="entry name" value="RNA SPLICING PROTEIN MRS2, MITOCHONDRIAL"/>
    <property type="match status" value="1"/>
</dbReference>
<evidence type="ECO:0000313" key="3">
    <source>
        <dbReference type="EMBL" id="KQK07776.1"/>
    </source>
</evidence>